<dbReference type="GO" id="GO:0003677">
    <property type="term" value="F:DNA binding"/>
    <property type="evidence" value="ECO:0007669"/>
    <property type="project" value="InterPro"/>
</dbReference>
<proteinExistence type="inferred from homology"/>
<organism evidence="7 8">
    <name type="scientific">Roseateles oligotrophus</name>
    <dbReference type="NCBI Taxonomy" id="1769250"/>
    <lineage>
        <taxon>Bacteria</taxon>
        <taxon>Pseudomonadati</taxon>
        <taxon>Pseudomonadota</taxon>
        <taxon>Betaproteobacteria</taxon>
        <taxon>Burkholderiales</taxon>
        <taxon>Sphaerotilaceae</taxon>
        <taxon>Roseateles</taxon>
    </lineage>
</organism>
<evidence type="ECO:0000256" key="1">
    <source>
        <dbReference type="ARBA" id="ARBA00010641"/>
    </source>
</evidence>
<reference evidence="7 8" key="1">
    <citation type="submission" date="2020-08" db="EMBL/GenBank/DDBJ databases">
        <title>Functional genomics of gut bacteria from endangered species of beetles.</title>
        <authorList>
            <person name="Carlos-Shanley C."/>
        </authorList>
    </citation>
    <scope>NUCLEOTIDE SEQUENCE [LARGE SCALE GENOMIC DNA]</scope>
    <source>
        <strain evidence="7 8">S00239</strain>
    </source>
</reference>
<dbReference type="SUPFAM" id="SSF88946">
    <property type="entry name" value="Sigma2 domain of RNA polymerase sigma factors"/>
    <property type="match status" value="1"/>
</dbReference>
<dbReference type="GO" id="GO:0016987">
    <property type="term" value="F:sigma factor activity"/>
    <property type="evidence" value="ECO:0007669"/>
    <property type="project" value="UniProtKB-KW"/>
</dbReference>
<dbReference type="NCBIfam" id="TIGR02937">
    <property type="entry name" value="sigma70-ECF"/>
    <property type="match status" value="1"/>
</dbReference>
<sequence>MTTHTAPLHGQIHLLCSEHHGWLLGFLRRKLGCSHRAADLAQDTFVRLLATGTPAIIEEPRAYLSTVAKGLLINWYRRQALERAYLEALALLPEPLAPSEEQRALILETLHAVDAMLDALPAQVRRTFLLSQIEGLGYEDIAQQLGVSLSTVKRHMKLAFRQCLELVET</sequence>
<accession>A0A840L7U9</accession>
<dbReference type="EMBL" id="JACHLP010000005">
    <property type="protein sequence ID" value="MBB4844270.1"/>
    <property type="molecule type" value="Genomic_DNA"/>
</dbReference>
<dbReference type="InterPro" id="IPR014284">
    <property type="entry name" value="RNA_pol_sigma-70_dom"/>
</dbReference>
<dbReference type="Proteomes" id="UP000562027">
    <property type="component" value="Unassembled WGS sequence"/>
</dbReference>
<evidence type="ECO:0000256" key="2">
    <source>
        <dbReference type="ARBA" id="ARBA00023015"/>
    </source>
</evidence>
<evidence type="ECO:0000259" key="5">
    <source>
        <dbReference type="Pfam" id="PF04542"/>
    </source>
</evidence>
<dbReference type="GO" id="GO:0006352">
    <property type="term" value="P:DNA-templated transcription initiation"/>
    <property type="evidence" value="ECO:0007669"/>
    <property type="project" value="InterPro"/>
</dbReference>
<dbReference type="InterPro" id="IPR036388">
    <property type="entry name" value="WH-like_DNA-bd_sf"/>
</dbReference>
<evidence type="ECO:0000313" key="8">
    <source>
        <dbReference type="Proteomes" id="UP000562027"/>
    </source>
</evidence>
<dbReference type="Gene3D" id="1.10.1740.10">
    <property type="match status" value="1"/>
</dbReference>
<keyword evidence="2" id="KW-0805">Transcription regulation</keyword>
<dbReference type="Pfam" id="PF04542">
    <property type="entry name" value="Sigma70_r2"/>
    <property type="match status" value="1"/>
</dbReference>
<dbReference type="PANTHER" id="PTHR43133">
    <property type="entry name" value="RNA POLYMERASE ECF-TYPE SIGMA FACTO"/>
    <property type="match status" value="1"/>
</dbReference>
<dbReference type="InterPro" id="IPR007627">
    <property type="entry name" value="RNA_pol_sigma70_r2"/>
</dbReference>
<dbReference type="PANTHER" id="PTHR43133:SF63">
    <property type="entry name" value="RNA POLYMERASE SIGMA FACTOR FECI-RELATED"/>
    <property type="match status" value="1"/>
</dbReference>
<dbReference type="InterPro" id="IPR039425">
    <property type="entry name" value="RNA_pol_sigma-70-like"/>
</dbReference>
<comment type="similarity">
    <text evidence="1">Belongs to the sigma-70 factor family. ECF subfamily.</text>
</comment>
<comment type="caution">
    <text evidence="7">The sequence shown here is derived from an EMBL/GenBank/DDBJ whole genome shotgun (WGS) entry which is preliminary data.</text>
</comment>
<evidence type="ECO:0000256" key="3">
    <source>
        <dbReference type="ARBA" id="ARBA00023082"/>
    </source>
</evidence>
<dbReference type="NCBIfam" id="NF009180">
    <property type="entry name" value="PRK12528.1"/>
    <property type="match status" value="1"/>
</dbReference>
<dbReference type="InterPro" id="IPR013249">
    <property type="entry name" value="RNA_pol_sigma70_r4_t2"/>
</dbReference>
<keyword evidence="3" id="KW-0731">Sigma factor</keyword>
<evidence type="ECO:0000259" key="6">
    <source>
        <dbReference type="Pfam" id="PF08281"/>
    </source>
</evidence>
<dbReference type="SUPFAM" id="SSF88659">
    <property type="entry name" value="Sigma3 and sigma4 domains of RNA polymerase sigma factors"/>
    <property type="match status" value="1"/>
</dbReference>
<dbReference type="InterPro" id="IPR013325">
    <property type="entry name" value="RNA_pol_sigma_r2"/>
</dbReference>
<feature type="domain" description="RNA polymerase sigma-70 region 2" evidence="5">
    <location>
        <begin position="17"/>
        <end position="80"/>
    </location>
</feature>
<dbReference type="Pfam" id="PF08281">
    <property type="entry name" value="Sigma70_r4_2"/>
    <property type="match status" value="1"/>
</dbReference>
<dbReference type="FunFam" id="1.10.1740.10:FF:000009">
    <property type="entry name" value="RNA polymerase sigma factor"/>
    <property type="match status" value="1"/>
</dbReference>
<evidence type="ECO:0000313" key="7">
    <source>
        <dbReference type="EMBL" id="MBB4844270.1"/>
    </source>
</evidence>
<keyword evidence="8" id="KW-1185">Reference proteome</keyword>
<evidence type="ECO:0000256" key="4">
    <source>
        <dbReference type="ARBA" id="ARBA00023163"/>
    </source>
</evidence>
<dbReference type="AlphaFoldDB" id="A0A840L7U9"/>
<gene>
    <name evidence="7" type="ORF">HNP55_002806</name>
</gene>
<name>A0A840L7U9_9BURK</name>
<dbReference type="InterPro" id="IPR013324">
    <property type="entry name" value="RNA_pol_sigma_r3/r4-like"/>
</dbReference>
<dbReference type="RefSeq" id="WP_184300417.1">
    <property type="nucleotide sequence ID" value="NZ_JACHLP010000005.1"/>
</dbReference>
<dbReference type="Gene3D" id="1.10.10.10">
    <property type="entry name" value="Winged helix-like DNA-binding domain superfamily/Winged helix DNA-binding domain"/>
    <property type="match status" value="1"/>
</dbReference>
<protein>
    <submittedName>
        <fullName evidence="7">RNA polymerase sigma-70 factor (ECF subfamily)</fullName>
    </submittedName>
</protein>
<feature type="domain" description="RNA polymerase sigma factor 70 region 4 type 2" evidence="6">
    <location>
        <begin position="111"/>
        <end position="163"/>
    </location>
</feature>
<keyword evidence="4" id="KW-0804">Transcription</keyword>